<evidence type="ECO:0000256" key="5">
    <source>
        <dbReference type="ARBA" id="ARBA00023004"/>
    </source>
</evidence>
<dbReference type="GO" id="GO:0020037">
    <property type="term" value="F:heme binding"/>
    <property type="evidence" value="ECO:0007669"/>
    <property type="project" value="InterPro"/>
</dbReference>
<dbReference type="RefSeq" id="WP_353948490.1">
    <property type="nucleotide sequence ID" value="NZ_CP159510.1"/>
</dbReference>
<dbReference type="PANTHER" id="PTHR24302">
    <property type="entry name" value="CYTOCHROME P450 FAMILY 3"/>
    <property type="match status" value="1"/>
</dbReference>
<name>A0AAU8IGW6_9BACL</name>
<evidence type="ECO:0000313" key="7">
    <source>
        <dbReference type="EMBL" id="XCJ17195.1"/>
    </source>
</evidence>
<dbReference type="EMBL" id="CP159510">
    <property type="protein sequence ID" value="XCJ17195.1"/>
    <property type="molecule type" value="Genomic_DNA"/>
</dbReference>
<dbReference type="CDD" id="cd11067">
    <property type="entry name" value="CYP152"/>
    <property type="match status" value="1"/>
</dbReference>
<keyword evidence="2 6" id="KW-0349">Heme</keyword>
<evidence type="ECO:0000256" key="4">
    <source>
        <dbReference type="ARBA" id="ARBA00023002"/>
    </source>
</evidence>
<dbReference type="SUPFAM" id="SSF48264">
    <property type="entry name" value="Cytochrome P450"/>
    <property type="match status" value="1"/>
</dbReference>
<dbReference type="PRINTS" id="PR00463">
    <property type="entry name" value="EP450I"/>
</dbReference>
<evidence type="ECO:0000256" key="1">
    <source>
        <dbReference type="ARBA" id="ARBA00010617"/>
    </source>
</evidence>
<keyword evidence="4" id="KW-0560">Oxidoreductase</keyword>
<evidence type="ECO:0000256" key="6">
    <source>
        <dbReference type="PIRSR" id="PIRSR602401-1"/>
    </source>
</evidence>
<evidence type="ECO:0000256" key="2">
    <source>
        <dbReference type="ARBA" id="ARBA00022617"/>
    </source>
</evidence>
<proteinExistence type="inferred from homology"/>
<keyword evidence="3 6" id="KW-0479">Metal-binding</keyword>
<dbReference type="PANTHER" id="PTHR24302:SF15">
    <property type="entry name" value="FATTY-ACID PEROXYGENASE"/>
    <property type="match status" value="1"/>
</dbReference>
<dbReference type="AlphaFoldDB" id="A0AAU8IGW6"/>
<gene>
    <name evidence="7" type="ORF">ABNN70_01200</name>
</gene>
<accession>A0AAU8IGW6</accession>
<dbReference type="InterPro" id="IPR002401">
    <property type="entry name" value="Cyt_P450_E_grp-I"/>
</dbReference>
<protein>
    <submittedName>
        <fullName evidence="7">Cytochrome P450</fullName>
    </submittedName>
</protein>
<reference evidence="7" key="1">
    <citation type="submission" date="2024-06" db="EMBL/GenBank/DDBJ databases">
        <authorList>
            <person name="Fan A."/>
            <person name="Zhang F.Y."/>
            <person name="Zhang L."/>
        </authorList>
    </citation>
    <scope>NUCLEOTIDE SEQUENCE</scope>
    <source>
        <strain evidence="7">Y61</strain>
    </source>
</reference>
<dbReference type="InterPro" id="IPR036396">
    <property type="entry name" value="Cyt_P450_sf"/>
</dbReference>
<dbReference type="GO" id="GO:0005506">
    <property type="term" value="F:iron ion binding"/>
    <property type="evidence" value="ECO:0007669"/>
    <property type="project" value="InterPro"/>
</dbReference>
<dbReference type="Gene3D" id="1.10.630.10">
    <property type="entry name" value="Cytochrome P450"/>
    <property type="match status" value="1"/>
</dbReference>
<dbReference type="GO" id="GO:0016705">
    <property type="term" value="F:oxidoreductase activity, acting on paired donors, with incorporation or reduction of molecular oxygen"/>
    <property type="evidence" value="ECO:0007669"/>
    <property type="project" value="InterPro"/>
</dbReference>
<dbReference type="InterPro" id="IPR050705">
    <property type="entry name" value="Cytochrome_P450_3A"/>
</dbReference>
<dbReference type="InterPro" id="IPR001128">
    <property type="entry name" value="Cyt_P450"/>
</dbReference>
<sequence>MTTETEIPRDDGLDNSLALLREGYVFIRNRCRQLQTDIFQTRLLAQNVICMTGPEAAELFYDEERFVRKGAAPKRVQKTLLGQNGVQGLDGARHRHRKQMFMKLMSPERLQVIVDLTKKQWRETSKKWMQRDQVVLFDEVQEMLCKIACEWAGVSIIDQEVKNRANDLGKMVDAFGAMGPRHWQGRSARVRSEQWAGQIIEHVRKGEMDPPEDAAAYAMAWYREPNGRLLDTQIAAVELLNILRPIVAIATYITFGAHALHEHPECMDKLQSGKGDVRPFVQEVRRYYPFTPFVGARVRREFAWKQYPFKRGTLVLLDVYGTHHDPRLWDRPDEFRPDRFHHWAGGLFDFIPQGGGDRDYGHRCAGEWLTLKVMEASLDFLANQIMYHVPVQDLSISLSRIPTLPASRLIISNVRQRNN</sequence>
<comment type="similarity">
    <text evidence="1">Belongs to the cytochrome P450 family.</text>
</comment>
<dbReference type="Pfam" id="PF00067">
    <property type="entry name" value="p450"/>
    <property type="match status" value="1"/>
</dbReference>
<keyword evidence="5 6" id="KW-0408">Iron</keyword>
<comment type="cofactor">
    <cofactor evidence="6">
        <name>heme</name>
        <dbReference type="ChEBI" id="CHEBI:30413"/>
    </cofactor>
</comment>
<dbReference type="GO" id="GO:0004497">
    <property type="term" value="F:monooxygenase activity"/>
    <property type="evidence" value="ECO:0007669"/>
    <property type="project" value="InterPro"/>
</dbReference>
<evidence type="ECO:0000256" key="3">
    <source>
        <dbReference type="ARBA" id="ARBA00022723"/>
    </source>
</evidence>
<organism evidence="7">
    <name type="scientific">Sporolactobacillus sp. Y61</name>
    <dbReference type="NCBI Taxonomy" id="3160863"/>
    <lineage>
        <taxon>Bacteria</taxon>
        <taxon>Bacillati</taxon>
        <taxon>Bacillota</taxon>
        <taxon>Bacilli</taxon>
        <taxon>Bacillales</taxon>
        <taxon>Sporolactobacillaceae</taxon>
        <taxon>Sporolactobacillus</taxon>
    </lineage>
</organism>
<feature type="binding site" description="axial binding residue" evidence="6">
    <location>
        <position position="364"/>
    </location>
    <ligand>
        <name>heme</name>
        <dbReference type="ChEBI" id="CHEBI:30413"/>
    </ligand>
    <ligandPart>
        <name>Fe</name>
        <dbReference type="ChEBI" id="CHEBI:18248"/>
    </ligandPart>
</feature>